<comment type="caution">
    <text evidence="2">The sequence shown here is derived from an EMBL/GenBank/DDBJ whole genome shotgun (WGS) entry which is preliminary data.</text>
</comment>
<protein>
    <submittedName>
        <fullName evidence="2">Uncharacterized protein</fullName>
    </submittedName>
</protein>
<evidence type="ECO:0000313" key="3">
    <source>
        <dbReference type="Proteomes" id="UP000314294"/>
    </source>
</evidence>
<sequence length="174" mass="19490">MESSAPRSSRFRSVCCRREISSLYTFSRFSSPEGRSPASFAFVASSPAPSPLGESAKPDAEVEVPGSTLASVWRRFTACCRSARPKVFLNSTDERYSGDDLACLVRRKSNTSGQSWVMLEQWSTNWEEREEDTRDEEATEMLSFSPASRRGSKLDTYFIINNGIKMSGCLMFCD</sequence>
<name>A0A4Z2EZ13_9TELE</name>
<evidence type="ECO:0000256" key="1">
    <source>
        <dbReference type="SAM" id="MobiDB-lite"/>
    </source>
</evidence>
<dbReference type="Proteomes" id="UP000314294">
    <property type="component" value="Unassembled WGS sequence"/>
</dbReference>
<proteinExistence type="predicted"/>
<feature type="region of interest" description="Disordered" evidence="1">
    <location>
        <begin position="28"/>
        <end position="59"/>
    </location>
</feature>
<reference evidence="2 3" key="1">
    <citation type="submission" date="2019-03" db="EMBL/GenBank/DDBJ databases">
        <title>First draft genome of Liparis tanakae, snailfish: a comprehensive survey of snailfish specific genes.</title>
        <authorList>
            <person name="Kim W."/>
            <person name="Song I."/>
            <person name="Jeong J.-H."/>
            <person name="Kim D."/>
            <person name="Kim S."/>
            <person name="Ryu S."/>
            <person name="Song J.Y."/>
            <person name="Lee S.K."/>
        </authorList>
    </citation>
    <scope>NUCLEOTIDE SEQUENCE [LARGE SCALE GENOMIC DNA]</scope>
    <source>
        <tissue evidence="2">Muscle</tissue>
    </source>
</reference>
<accession>A0A4Z2EZ13</accession>
<dbReference type="AlphaFoldDB" id="A0A4Z2EZ13"/>
<feature type="compositionally biased region" description="Low complexity" evidence="1">
    <location>
        <begin position="36"/>
        <end position="47"/>
    </location>
</feature>
<evidence type="ECO:0000313" key="2">
    <source>
        <dbReference type="EMBL" id="TNN34013.1"/>
    </source>
</evidence>
<organism evidence="2 3">
    <name type="scientific">Liparis tanakae</name>
    <name type="common">Tanaka's snailfish</name>
    <dbReference type="NCBI Taxonomy" id="230148"/>
    <lineage>
        <taxon>Eukaryota</taxon>
        <taxon>Metazoa</taxon>
        <taxon>Chordata</taxon>
        <taxon>Craniata</taxon>
        <taxon>Vertebrata</taxon>
        <taxon>Euteleostomi</taxon>
        <taxon>Actinopterygii</taxon>
        <taxon>Neopterygii</taxon>
        <taxon>Teleostei</taxon>
        <taxon>Neoteleostei</taxon>
        <taxon>Acanthomorphata</taxon>
        <taxon>Eupercaria</taxon>
        <taxon>Perciformes</taxon>
        <taxon>Cottioidei</taxon>
        <taxon>Cottales</taxon>
        <taxon>Liparidae</taxon>
        <taxon>Liparis</taxon>
    </lineage>
</organism>
<gene>
    <name evidence="2" type="ORF">EYF80_055826</name>
</gene>
<dbReference type="EMBL" id="SRLO01002064">
    <property type="protein sequence ID" value="TNN34013.1"/>
    <property type="molecule type" value="Genomic_DNA"/>
</dbReference>
<keyword evidence="3" id="KW-1185">Reference proteome</keyword>